<organism evidence="2 3">
    <name type="scientific">Streptomyces bambusae</name>
    <dbReference type="NCBI Taxonomy" id="1550616"/>
    <lineage>
        <taxon>Bacteria</taxon>
        <taxon>Bacillati</taxon>
        <taxon>Actinomycetota</taxon>
        <taxon>Actinomycetes</taxon>
        <taxon>Kitasatosporales</taxon>
        <taxon>Streptomycetaceae</taxon>
        <taxon>Streptomyces</taxon>
    </lineage>
</organism>
<name>A0ABS6ZC58_9ACTN</name>
<feature type="chain" id="PRO_5045718573" evidence="1">
    <location>
        <begin position="30"/>
        <end position="171"/>
    </location>
</feature>
<evidence type="ECO:0000313" key="2">
    <source>
        <dbReference type="EMBL" id="MBW5485312.1"/>
    </source>
</evidence>
<feature type="non-terminal residue" evidence="2">
    <location>
        <position position="1"/>
    </location>
</feature>
<feature type="signal peptide" evidence="1">
    <location>
        <begin position="1"/>
        <end position="29"/>
    </location>
</feature>
<dbReference type="RefSeq" id="WP_219670213.1">
    <property type="nucleotide sequence ID" value="NZ_WTFF01000238.1"/>
</dbReference>
<evidence type="ECO:0000313" key="3">
    <source>
        <dbReference type="Proteomes" id="UP000812013"/>
    </source>
</evidence>
<sequence length="171" mass="17742">LHHLDACAVSPPAAAVLAAVARALLPWHAAPNPPAAAAAPRYGPLPRTPAGVAGHRTEAAGPPTVAGEALLPDLIALFTALAQPGPPGTAPRTPRVEPWRARHAGRFRSYGRPARDVWTAETFTCPGCGGATGPWTVTCDWRLLTLGCPCGVTTADHGLAFSEVWLLLTDE</sequence>
<reference evidence="2 3" key="1">
    <citation type="submission" date="2019-12" db="EMBL/GenBank/DDBJ databases">
        <title>Genome sequence of Streptomyces bambusae.</title>
        <authorList>
            <person name="Bansal K."/>
            <person name="Choksket S."/>
            <person name="Korpole S."/>
            <person name="Patil P.B."/>
        </authorList>
    </citation>
    <scope>NUCLEOTIDE SEQUENCE [LARGE SCALE GENOMIC DNA]</scope>
    <source>
        <strain evidence="2 3">SK60</strain>
    </source>
</reference>
<proteinExistence type="predicted"/>
<accession>A0ABS6ZC58</accession>
<keyword evidence="3" id="KW-1185">Reference proteome</keyword>
<evidence type="ECO:0000256" key="1">
    <source>
        <dbReference type="SAM" id="SignalP"/>
    </source>
</evidence>
<dbReference type="Proteomes" id="UP000812013">
    <property type="component" value="Unassembled WGS sequence"/>
</dbReference>
<protein>
    <submittedName>
        <fullName evidence="2">Uncharacterized protein</fullName>
    </submittedName>
</protein>
<comment type="caution">
    <text evidence="2">The sequence shown here is derived from an EMBL/GenBank/DDBJ whole genome shotgun (WGS) entry which is preliminary data.</text>
</comment>
<keyword evidence="1" id="KW-0732">Signal</keyword>
<dbReference type="EMBL" id="WTFF01000238">
    <property type="protein sequence ID" value="MBW5485312.1"/>
    <property type="molecule type" value="Genomic_DNA"/>
</dbReference>
<gene>
    <name evidence="2" type="ORF">GPJ59_26410</name>
</gene>